<keyword evidence="11" id="KW-1185">Reference proteome</keyword>
<dbReference type="InterPro" id="IPR011814">
    <property type="entry name" value="BioC"/>
</dbReference>
<reference evidence="10" key="1">
    <citation type="journal article" date="2018" name="Int. J. Syst. Evol. Microbiol.">
        <title>Neptunicella marina gen. nov., sp. nov., isolated from surface seawater.</title>
        <authorList>
            <person name="Liu X."/>
            <person name="Lai Q."/>
            <person name="Du Y."/>
            <person name="Zhang X."/>
            <person name="Liu Z."/>
            <person name="Sun F."/>
            <person name="Shao Z."/>
        </authorList>
    </citation>
    <scope>NUCLEOTIDE SEQUENCE</scope>
    <source>
        <strain evidence="10">S27-2</strain>
    </source>
</reference>
<name>A0A8J6IR53_9ALTE</name>
<comment type="pathway">
    <text evidence="2 8">Cofactor biosynthesis; biotin biosynthesis.</text>
</comment>
<evidence type="ECO:0000256" key="4">
    <source>
        <dbReference type="ARBA" id="ARBA00022603"/>
    </source>
</evidence>
<organism evidence="10 11">
    <name type="scientific">Neptunicella marina</name>
    <dbReference type="NCBI Taxonomy" id="2125989"/>
    <lineage>
        <taxon>Bacteria</taxon>
        <taxon>Pseudomonadati</taxon>
        <taxon>Pseudomonadota</taxon>
        <taxon>Gammaproteobacteria</taxon>
        <taxon>Alteromonadales</taxon>
        <taxon>Alteromonadaceae</taxon>
        <taxon>Neptunicella</taxon>
    </lineage>
</organism>
<evidence type="ECO:0000256" key="1">
    <source>
        <dbReference type="ARBA" id="ARBA00000852"/>
    </source>
</evidence>
<dbReference type="EC" id="2.1.1.197" evidence="3 8"/>
<evidence type="ECO:0000313" key="11">
    <source>
        <dbReference type="Proteomes" id="UP000601768"/>
    </source>
</evidence>
<sequence>MMNVTSSTTDNLLKQRIANQFSRAAVQYDQHAPIQWQVANDALSLFDVKSGMTVDLGCGTGRITRLLSKQTESVIGIDIAEGMLRFAREQSINGIQWVAGDAEQLPLLNETVSGVFSSMVLQWCYSIENCLAEIYRVLKPGGKAVLAIMVQDSFWQLAQSWPLNGYSAVNRFMAHEHIVKAAQQCGFEVKAENRQYNSEHLNVRELLGSIKAVGANVVTQKNHNAQLTRQTLSQLSENYELLRKQNGMLPLSYQISMVQLTK</sequence>
<dbReference type="PANTHER" id="PTHR43861:SF1">
    <property type="entry name" value="TRANS-ACONITATE 2-METHYLTRANSFERASE"/>
    <property type="match status" value="1"/>
</dbReference>
<dbReference type="GO" id="GO:0009102">
    <property type="term" value="P:biotin biosynthetic process"/>
    <property type="evidence" value="ECO:0007669"/>
    <property type="project" value="UniProtKB-UniRule"/>
</dbReference>
<gene>
    <name evidence="8" type="primary">bioC</name>
    <name evidence="10" type="ORF">H8B19_00315</name>
</gene>
<dbReference type="InterPro" id="IPR013216">
    <property type="entry name" value="Methyltransf_11"/>
</dbReference>
<dbReference type="SUPFAM" id="SSF53335">
    <property type="entry name" value="S-adenosyl-L-methionine-dependent methyltransferases"/>
    <property type="match status" value="1"/>
</dbReference>
<reference evidence="10" key="2">
    <citation type="submission" date="2020-08" db="EMBL/GenBank/DDBJ databases">
        <authorList>
            <person name="Lai Q."/>
        </authorList>
    </citation>
    <scope>NUCLEOTIDE SEQUENCE</scope>
    <source>
        <strain evidence="10">S27-2</strain>
    </source>
</reference>
<dbReference type="AlphaFoldDB" id="A0A8J6IR53"/>
<dbReference type="GO" id="GO:0010340">
    <property type="term" value="F:carboxyl-O-methyltransferase activity"/>
    <property type="evidence" value="ECO:0007669"/>
    <property type="project" value="UniProtKB-UniRule"/>
</dbReference>
<dbReference type="InterPro" id="IPR029063">
    <property type="entry name" value="SAM-dependent_MTases_sf"/>
</dbReference>
<comment type="similarity">
    <text evidence="8">Belongs to the methyltransferase superfamily.</text>
</comment>
<evidence type="ECO:0000256" key="8">
    <source>
        <dbReference type="HAMAP-Rule" id="MF_00835"/>
    </source>
</evidence>
<accession>A0A8J6IR53</accession>
<evidence type="ECO:0000259" key="9">
    <source>
        <dbReference type="Pfam" id="PF08241"/>
    </source>
</evidence>
<dbReference type="HAMAP" id="MF_00835">
    <property type="entry name" value="BioC"/>
    <property type="match status" value="1"/>
</dbReference>
<keyword evidence="5 8" id="KW-0808">Transferase</keyword>
<dbReference type="CDD" id="cd02440">
    <property type="entry name" value="AdoMet_MTases"/>
    <property type="match status" value="1"/>
</dbReference>
<dbReference type="GO" id="GO:0008757">
    <property type="term" value="F:S-adenosylmethionine-dependent methyltransferase activity"/>
    <property type="evidence" value="ECO:0007669"/>
    <property type="project" value="InterPro"/>
</dbReference>
<keyword evidence="6 8" id="KW-0949">S-adenosyl-L-methionine</keyword>
<evidence type="ECO:0000256" key="6">
    <source>
        <dbReference type="ARBA" id="ARBA00022691"/>
    </source>
</evidence>
<dbReference type="Proteomes" id="UP000601768">
    <property type="component" value="Unassembled WGS sequence"/>
</dbReference>
<dbReference type="Gene3D" id="3.40.50.150">
    <property type="entry name" value="Vaccinia Virus protein VP39"/>
    <property type="match status" value="1"/>
</dbReference>
<evidence type="ECO:0000256" key="2">
    <source>
        <dbReference type="ARBA" id="ARBA00004746"/>
    </source>
</evidence>
<evidence type="ECO:0000256" key="3">
    <source>
        <dbReference type="ARBA" id="ARBA00012327"/>
    </source>
</evidence>
<evidence type="ECO:0000256" key="7">
    <source>
        <dbReference type="ARBA" id="ARBA00022756"/>
    </source>
</evidence>
<comment type="catalytic activity">
    <reaction evidence="1 8">
        <text>malonyl-[ACP] + S-adenosyl-L-methionine = malonyl-[ACP] methyl ester + S-adenosyl-L-homocysteine</text>
        <dbReference type="Rhea" id="RHEA:17105"/>
        <dbReference type="Rhea" id="RHEA-COMP:9623"/>
        <dbReference type="Rhea" id="RHEA-COMP:9954"/>
        <dbReference type="ChEBI" id="CHEBI:57856"/>
        <dbReference type="ChEBI" id="CHEBI:59789"/>
        <dbReference type="ChEBI" id="CHEBI:78449"/>
        <dbReference type="ChEBI" id="CHEBI:78845"/>
        <dbReference type="EC" id="2.1.1.197"/>
    </reaction>
</comment>
<comment type="function">
    <text evidence="8">Converts the free carboxyl group of a malonyl-thioester to its methyl ester by transfer of a methyl group from S-adenosyl-L-methionine (SAM). It allows to synthesize pimeloyl-ACP via the fatty acid synthetic pathway.</text>
</comment>
<dbReference type="Pfam" id="PF08241">
    <property type="entry name" value="Methyltransf_11"/>
    <property type="match status" value="1"/>
</dbReference>
<keyword evidence="4 8" id="KW-0489">Methyltransferase</keyword>
<dbReference type="PANTHER" id="PTHR43861">
    <property type="entry name" value="TRANS-ACONITATE 2-METHYLTRANSFERASE-RELATED"/>
    <property type="match status" value="1"/>
</dbReference>
<dbReference type="RefSeq" id="WP_186504787.1">
    <property type="nucleotide sequence ID" value="NZ_JACNEP010000001.1"/>
</dbReference>
<dbReference type="GO" id="GO:0102130">
    <property type="term" value="F:malonyl-CoA methyltransferase activity"/>
    <property type="evidence" value="ECO:0007669"/>
    <property type="project" value="UniProtKB-EC"/>
</dbReference>
<keyword evidence="7 8" id="KW-0093">Biotin biosynthesis</keyword>
<protein>
    <recommendedName>
        <fullName evidence="3 8">Malonyl-[acyl-carrier protein] O-methyltransferase</fullName>
        <shortName evidence="8">Malonyl-ACP O-methyltransferase</shortName>
        <ecNumber evidence="3 8">2.1.1.197</ecNumber>
    </recommendedName>
    <alternativeName>
        <fullName evidence="8">Biotin synthesis protein BioC</fullName>
    </alternativeName>
</protein>
<evidence type="ECO:0000313" key="10">
    <source>
        <dbReference type="EMBL" id="MBC3764307.1"/>
    </source>
</evidence>
<comment type="caution">
    <text evidence="10">The sequence shown here is derived from an EMBL/GenBank/DDBJ whole genome shotgun (WGS) entry which is preliminary data.</text>
</comment>
<evidence type="ECO:0000256" key="5">
    <source>
        <dbReference type="ARBA" id="ARBA00022679"/>
    </source>
</evidence>
<dbReference type="GO" id="GO:0032259">
    <property type="term" value="P:methylation"/>
    <property type="evidence" value="ECO:0007669"/>
    <property type="project" value="UniProtKB-KW"/>
</dbReference>
<proteinExistence type="inferred from homology"/>
<dbReference type="EMBL" id="JACNEP010000001">
    <property type="protein sequence ID" value="MBC3764307.1"/>
    <property type="molecule type" value="Genomic_DNA"/>
</dbReference>
<feature type="domain" description="Methyltransferase type 11" evidence="9">
    <location>
        <begin position="54"/>
        <end position="145"/>
    </location>
</feature>
<dbReference type="UniPathway" id="UPA00078"/>